<dbReference type="Gene3D" id="1.10.10.10">
    <property type="entry name" value="Winged helix-like DNA-binding domain superfamily/Winged helix DNA-binding domain"/>
    <property type="match status" value="1"/>
</dbReference>
<evidence type="ECO:0000313" key="2">
    <source>
        <dbReference type="EMBL" id="GHO56288.1"/>
    </source>
</evidence>
<proteinExistence type="predicted"/>
<gene>
    <name evidence="2" type="ORF">KSB_47630</name>
</gene>
<dbReference type="RefSeq" id="WP_201372824.1">
    <property type="nucleotide sequence ID" value="NZ_BNJG01000002.1"/>
</dbReference>
<reference evidence="2 3" key="1">
    <citation type="journal article" date="2021" name="Int. J. Syst. Evol. Microbiol.">
        <title>Reticulibacter mediterranei gen. nov., sp. nov., within the new family Reticulibacteraceae fam. nov., and Ktedonospora formicarum gen. nov., sp. nov., Ktedonobacter robiniae sp. nov., Dictyobacter formicarum sp. nov. and Dictyobacter arantiisoli sp. nov., belonging to the class Ktedonobacteria.</title>
        <authorList>
            <person name="Yabe S."/>
            <person name="Zheng Y."/>
            <person name="Wang C.M."/>
            <person name="Sakai Y."/>
            <person name="Abe K."/>
            <person name="Yokota A."/>
            <person name="Donadio S."/>
            <person name="Cavaletti L."/>
            <person name="Monciardini P."/>
        </authorList>
    </citation>
    <scope>NUCLEOTIDE SEQUENCE [LARGE SCALE GENOMIC DNA]</scope>
    <source>
        <strain evidence="2 3">SOSP1-30</strain>
    </source>
</reference>
<organism evidence="2 3">
    <name type="scientific">Ktedonobacter robiniae</name>
    <dbReference type="NCBI Taxonomy" id="2778365"/>
    <lineage>
        <taxon>Bacteria</taxon>
        <taxon>Bacillati</taxon>
        <taxon>Chloroflexota</taxon>
        <taxon>Ktedonobacteria</taxon>
        <taxon>Ktedonobacterales</taxon>
        <taxon>Ktedonobacteraceae</taxon>
        <taxon>Ktedonobacter</taxon>
    </lineage>
</organism>
<feature type="domain" description="HTH arsR-type" evidence="1">
    <location>
        <begin position="12"/>
        <end position="31"/>
    </location>
</feature>
<dbReference type="InterPro" id="IPR036390">
    <property type="entry name" value="WH_DNA-bd_sf"/>
</dbReference>
<dbReference type="Proteomes" id="UP000654345">
    <property type="component" value="Unassembled WGS sequence"/>
</dbReference>
<dbReference type="EMBL" id="BNJG01000002">
    <property type="protein sequence ID" value="GHO56288.1"/>
    <property type="molecule type" value="Genomic_DNA"/>
</dbReference>
<dbReference type="InterPro" id="IPR001845">
    <property type="entry name" value="HTH_ArsR_DNA-bd_dom"/>
</dbReference>
<evidence type="ECO:0000313" key="3">
    <source>
        <dbReference type="Proteomes" id="UP000654345"/>
    </source>
</evidence>
<dbReference type="SUPFAM" id="SSF46785">
    <property type="entry name" value="Winged helix' DNA-binding domain"/>
    <property type="match status" value="1"/>
</dbReference>
<dbReference type="InterPro" id="IPR036388">
    <property type="entry name" value="WH-like_DNA-bd_sf"/>
</dbReference>
<sequence length="66" mass="7722">MACHDFLVGEAVAKSTLSFHFKMLREAGLVRMVPQGRRMQVTLRREDLEMRFPGLLEKILLTYQQK</sequence>
<accession>A0ABQ3UUB6</accession>
<keyword evidence="3" id="KW-1185">Reference proteome</keyword>
<evidence type="ECO:0000259" key="1">
    <source>
        <dbReference type="Pfam" id="PF01022"/>
    </source>
</evidence>
<dbReference type="Pfam" id="PF01022">
    <property type="entry name" value="HTH_5"/>
    <property type="match status" value="1"/>
</dbReference>
<protein>
    <recommendedName>
        <fullName evidence="1">HTH arsR-type domain-containing protein</fullName>
    </recommendedName>
</protein>
<comment type="caution">
    <text evidence="2">The sequence shown here is derived from an EMBL/GenBank/DDBJ whole genome shotgun (WGS) entry which is preliminary data.</text>
</comment>
<name>A0ABQ3UUB6_9CHLR</name>